<keyword evidence="1" id="KW-0472">Membrane</keyword>
<evidence type="ECO:0000313" key="2">
    <source>
        <dbReference type="EMBL" id="KAL0060580.1"/>
    </source>
</evidence>
<dbReference type="Proteomes" id="UP001437256">
    <property type="component" value="Unassembled WGS sequence"/>
</dbReference>
<keyword evidence="3" id="KW-1185">Reference proteome</keyword>
<accession>A0ABR2ZGV1</accession>
<feature type="transmembrane region" description="Helical" evidence="1">
    <location>
        <begin position="29"/>
        <end position="58"/>
    </location>
</feature>
<feature type="transmembrane region" description="Helical" evidence="1">
    <location>
        <begin position="132"/>
        <end position="153"/>
    </location>
</feature>
<evidence type="ECO:0000256" key="1">
    <source>
        <dbReference type="SAM" id="Phobius"/>
    </source>
</evidence>
<organism evidence="2 3">
    <name type="scientific">Marasmius tenuissimus</name>
    <dbReference type="NCBI Taxonomy" id="585030"/>
    <lineage>
        <taxon>Eukaryota</taxon>
        <taxon>Fungi</taxon>
        <taxon>Dikarya</taxon>
        <taxon>Basidiomycota</taxon>
        <taxon>Agaricomycotina</taxon>
        <taxon>Agaricomycetes</taxon>
        <taxon>Agaricomycetidae</taxon>
        <taxon>Agaricales</taxon>
        <taxon>Marasmiineae</taxon>
        <taxon>Marasmiaceae</taxon>
        <taxon>Marasmius</taxon>
    </lineage>
</organism>
<reference evidence="2 3" key="1">
    <citation type="submission" date="2024-05" db="EMBL/GenBank/DDBJ databases">
        <title>A draft genome resource for the thread blight pathogen Marasmius tenuissimus strain MS-2.</title>
        <authorList>
            <person name="Yulfo-Soto G.E."/>
            <person name="Baruah I.K."/>
            <person name="Amoako-Attah I."/>
            <person name="Bukari Y."/>
            <person name="Meinhardt L.W."/>
            <person name="Bailey B.A."/>
            <person name="Cohen S.P."/>
        </authorList>
    </citation>
    <scope>NUCLEOTIDE SEQUENCE [LARGE SCALE GENOMIC DNA]</scope>
    <source>
        <strain evidence="2 3">MS-2</strain>
    </source>
</reference>
<keyword evidence="1" id="KW-0812">Transmembrane</keyword>
<feature type="transmembrane region" description="Helical" evidence="1">
    <location>
        <begin position="247"/>
        <end position="270"/>
    </location>
</feature>
<keyword evidence="1" id="KW-1133">Transmembrane helix</keyword>
<evidence type="ECO:0000313" key="3">
    <source>
        <dbReference type="Proteomes" id="UP001437256"/>
    </source>
</evidence>
<proteinExistence type="predicted"/>
<feature type="transmembrane region" description="Helical" evidence="1">
    <location>
        <begin position="70"/>
        <end position="94"/>
    </location>
</feature>
<feature type="transmembrane region" description="Helical" evidence="1">
    <location>
        <begin position="206"/>
        <end position="227"/>
    </location>
</feature>
<gene>
    <name evidence="2" type="ORF">AAF712_012638</name>
</gene>
<protein>
    <submittedName>
        <fullName evidence="2">Uncharacterized protein</fullName>
    </submittedName>
</protein>
<dbReference type="EMBL" id="JBBXMP010000169">
    <property type="protein sequence ID" value="KAL0060580.1"/>
    <property type="molecule type" value="Genomic_DNA"/>
</dbReference>
<comment type="caution">
    <text evidence="2">The sequence shown here is derived from an EMBL/GenBank/DDBJ whole genome shotgun (WGS) entry which is preliminary data.</text>
</comment>
<feature type="transmembrane region" description="Helical" evidence="1">
    <location>
        <begin position="282"/>
        <end position="300"/>
    </location>
</feature>
<sequence>MPSATPGEIMPVVGQTLFPMESRLTLSGIIIGPTVVVGLQFLVYGFYILSFTLCLIVLKQRPKTRERTFHLTTIIALFVLATLGLVDNTALAVVQAGSYFYMWAGSVVQNDHAKTIDIIKHLLPAFRIPSTILTMMANILADVVLVFRCYAIFNFQKAIIIVPAISCVLSNALGIISMAITVSAGLTPWSPLAKWIDKATYLENTYFILNALINVVLTSMVAGKIWLSSSQPDDYISPNSKKRYASIASIIFQSGLLYPLILIVSVPFTLLPPLAGWDLYPLLIQFAGICPTLMIARVGLGDNQVKEISTPPPGATPFFSPKSPRSVISIVDLDLGKSRDTLPIARAQNTQVQKSWVIRRK</sequence>
<name>A0ABR2ZGV1_9AGAR</name>
<feature type="transmembrane region" description="Helical" evidence="1">
    <location>
        <begin position="160"/>
        <end position="186"/>
    </location>
</feature>